<keyword evidence="3" id="KW-1185">Reference proteome</keyword>
<dbReference type="InterPro" id="IPR036582">
    <property type="entry name" value="Mao_N_sf"/>
</dbReference>
<dbReference type="Proteomes" id="UP000239549">
    <property type="component" value="Unassembled WGS sequence"/>
</dbReference>
<reference evidence="3" key="1">
    <citation type="submission" date="2018-02" db="EMBL/GenBank/DDBJ databases">
        <title>Genome sequence of Desulfocucumis palustris strain NAW-5.</title>
        <authorList>
            <person name="Watanabe M."/>
            <person name="Kojima H."/>
            <person name="Fukui M."/>
        </authorList>
    </citation>
    <scope>NUCLEOTIDE SEQUENCE [LARGE SCALE GENOMIC DNA]</scope>
    <source>
        <strain evidence="3">NAW-5</strain>
    </source>
</reference>
<dbReference type="Pfam" id="PF07833">
    <property type="entry name" value="Cu_amine_oxidN1"/>
    <property type="match status" value="1"/>
</dbReference>
<proteinExistence type="predicted"/>
<protein>
    <recommendedName>
        <fullName evidence="1">Copper amine oxidase-like N-terminal domain-containing protein</fullName>
    </recommendedName>
</protein>
<dbReference type="Gene3D" id="3.30.457.10">
    <property type="entry name" value="Copper amine oxidase-like, N-terminal domain"/>
    <property type="match status" value="1"/>
</dbReference>
<evidence type="ECO:0000313" key="3">
    <source>
        <dbReference type="Proteomes" id="UP000239549"/>
    </source>
</evidence>
<evidence type="ECO:0000313" key="2">
    <source>
        <dbReference type="EMBL" id="GBF34107.1"/>
    </source>
</evidence>
<dbReference type="AlphaFoldDB" id="A0A2L2XCP1"/>
<organism evidence="2 3">
    <name type="scientific">Desulfocucumis palustris</name>
    <dbReference type="NCBI Taxonomy" id="1898651"/>
    <lineage>
        <taxon>Bacteria</taxon>
        <taxon>Bacillati</taxon>
        <taxon>Bacillota</taxon>
        <taxon>Clostridia</taxon>
        <taxon>Eubacteriales</taxon>
        <taxon>Desulfocucumaceae</taxon>
        <taxon>Desulfocucumis</taxon>
    </lineage>
</organism>
<gene>
    <name evidence="2" type="ORF">DCCM_3219</name>
</gene>
<comment type="caution">
    <text evidence="2">The sequence shown here is derived from an EMBL/GenBank/DDBJ whole genome shotgun (WGS) entry which is preliminary data.</text>
</comment>
<accession>A0A2L2XCP1</accession>
<evidence type="ECO:0000259" key="1">
    <source>
        <dbReference type="Pfam" id="PF07833"/>
    </source>
</evidence>
<name>A0A2L2XCP1_9FIRM</name>
<dbReference type="RefSeq" id="WP_165792113.1">
    <property type="nucleotide sequence ID" value="NZ_BFAV01000127.1"/>
</dbReference>
<dbReference type="EMBL" id="BFAV01000127">
    <property type="protein sequence ID" value="GBF34107.1"/>
    <property type="molecule type" value="Genomic_DNA"/>
</dbReference>
<dbReference type="InterPro" id="IPR012854">
    <property type="entry name" value="Cu_amine_oxidase-like_N"/>
</dbReference>
<sequence>MRKQNALIAFLAVIVLALFTINLRYIAPTPAHAEASTNNTHDTVFFVGKTTYQADGKTVTMDAAPYTANDRTYVPVRYLAEALGMTVEWNKASQTVSLKGKKEIKLVVNSKTMLVNGNPTKMDVAPVIYKGRTMLPARWVAEAEGYKVYWFEKLKTVHVWPVVYFEGGWRVPKENIHPITTYMKIYMNHKDAAVETIAGKYTVKDAFSVPYDTFRVPFQEMLRIYGFPVDYNLTEKSNTLILYGGRWKAKMAIGDEKIFEAEQWTESFSNEYWVDHKKPYRAPNGSWMVQHGVELYFEDMLFGTGCDITDAIDSGGEYTEFIVDTNPD</sequence>
<feature type="domain" description="Copper amine oxidase-like N-terminal" evidence="1">
    <location>
        <begin position="54"/>
        <end position="158"/>
    </location>
</feature>
<dbReference type="SUPFAM" id="SSF55383">
    <property type="entry name" value="Copper amine oxidase, domain N"/>
    <property type="match status" value="1"/>
</dbReference>